<evidence type="ECO:0000313" key="2">
    <source>
        <dbReference type="Proteomes" id="UP000735302"/>
    </source>
</evidence>
<gene>
    <name evidence="1" type="ORF">PoB_001094400</name>
</gene>
<dbReference type="EMBL" id="BLXT01001319">
    <property type="protein sequence ID" value="GFN84438.1"/>
    <property type="molecule type" value="Genomic_DNA"/>
</dbReference>
<dbReference type="AlphaFoldDB" id="A0AAV3YQT0"/>
<comment type="caution">
    <text evidence="1">The sequence shown here is derived from an EMBL/GenBank/DDBJ whole genome shotgun (WGS) entry which is preliminary data.</text>
</comment>
<proteinExistence type="predicted"/>
<name>A0AAV3YQT0_9GAST</name>
<sequence length="101" mass="11821">MAANNFSQNGRFLSLENTFVLQMRNNWQTVQEYIMKESPPLDIRKQREAGSDLGISEDLDDNEDDEYLWCNDSLPSSAEKRGRKFGLRQEFQPQITENNLF</sequence>
<keyword evidence="2" id="KW-1185">Reference proteome</keyword>
<protein>
    <submittedName>
        <fullName evidence="1">Uncharacterized protein</fullName>
    </submittedName>
</protein>
<evidence type="ECO:0000313" key="1">
    <source>
        <dbReference type="EMBL" id="GFN84438.1"/>
    </source>
</evidence>
<accession>A0AAV3YQT0</accession>
<dbReference type="Proteomes" id="UP000735302">
    <property type="component" value="Unassembled WGS sequence"/>
</dbReference>
<reference evidence="1 2" key="1">
    <citation type="journal article" date="2021" name="Elife">
        <title>Chloroplast acquisition without the gene transfer in kleptoplastic sea slugs, Plakobranchus ocellatus.</title>
        <authorList>
            <person name="Maeda T."/>
            <person name="Takahashi S."/>
            <person name="Yoshida T."/>
            <person name="Shimamura S."/>
            <person name="Takaki Y."/>
            <person name="Nagai Y."/>
            <person name="Toyoda A."/>
            <person name="Suzuki Y."/>
            <person name="Arimoto A."/>
            <person name="Ishii H."/>
            <person name="Satoh N."/>
            <person name="Nishiyama T."/>
            <person name="Hasebe M."/>
            <person name="Maruyama T."/>
            <person name="Minagawa J."/>
            <person name="Obokata J."/>
            <person name="Shigenobu S."/>
        </authorList>
    </citation>
    <scope>NUCLEOTIDE SEQUENCE [LARGE SCALE GENOMIC DNA]</scope>
</reference>
<organism evidence="1 2">
    <name type="scientific">Plakobranchus ocellatus</name>
    <dbReference type="NCBI Taxonomy" id="259542"/>
    <lineage>
        <taxon>Eukaryota</taxon>
        <taxon>Metazoa</taxon>
        <taxon>Spiralia</taxon>
        <taxon>Lophotrochozoa</taxon>
        <taxon>Mollusca</taxon>
        <taxon>Gastropoda</taxon>
        <taxon>Heterobranchia</taxon>
        <taxon>Euthyneura</taxon>
        <taxon>Panpulmonata</taxon>
        <taxon>Sacoglossa</taxon>
        <taxon>Placobranchoidea</taxon>
        <taxon>Plakobranchidae</taxon>
        <taxon>Plakobranchus</taxon>
    </lineage>
</organism>